<dbReference type="EMBL" id="MU006792">
    <property type="protein sequence ID" value="KAF2637636.1"/>
    <property type="molecule type" value="Genomic_DNA"/>
</dbReference>
<sequence>MPYNLDFTLPSTAPAEYLWRDGPELLTTALYTLVPLSDDELREVARKCESLCENDDEGEVVRPAPESRFVSQPLRAVYDTHIKLGVRGEFDPIYFIVVVHKNWKERGVLLVTLMTDDEPPLIDSFFCKPEDSGITVQNLQIGNSDWEESRESWEIAAVDVEQEVESNADDKDDVEFPTDAEEGQSDDEGPQYPPKKPAYAYLIPIYILSSVDANVVISGLESHNHPMSEPLISRIHSQASLTPKPQQNIDIKTLAKPDPQVTEDLIAQACTLHPVRCRANKWLNKTYLLVCDNTNYSQEGLILVKLAWDGVTKGRSKDELRKTGKTASREARRIPGTSVDGIRYGYLMIADDTAVFSRTHSAFCIFQLNTDMPHHGVNVVDSQHSDRKANDEYFEVMADVELHRSSEPENIKMEWTLKEAINRFPWVCYSNRFEPLFNRQYFIFVDHEVVVEKGVILVRYDWDGNIKKSEGELWDSGKLGLVRTMRIPAKVAMSKILRAVADGSEGWSWQSYTE</sequence>
<keyword evidence="3" id="KW-1185">Reference proteome</keyword>
<dbReference type="Proteomes" id="UP000799753">
    <property type="component" value="Unassembled WGS sequence"/>
</dbReference>
<evidence type="ECO:0000256" key="1">
    <source>
        <dbReference type="SAM" id="MobiDB-lite"/>
    </source>
</evidence>
<evidence type="ECO:0000313" key="2">
    <source>
        <dbReference type="EMBL" id="KAF2637636.1"/>
    </source>
</evidence>
<proteinExistence type="predicted"/>
<feature type="compositionally biased region" description="Acidic residues" evidence="1">
    <location>
        <begin position="164"/>
        <end position="189"/>
    </location>
</feature>
<evidence type="ECO:0000313" key="3">
    <source>
        <dbReference type="Proteomes" id="UP000799753"/>
    </source>
</evidence>
<dbReference type="AlphaFoldDB" id="A0A6A6RQF7"/>
<feature type="region of interest" description="Disordered" evidence="1">
    <location>
        <begin position="164"/>
        <end position="194"/>
    </location>
</feature>
<gene>
    <name evidence="2" type="ORF">P280DRAFT_529932</name>
</gene>
<reference evidence="2" key="1">
    <citation type="journal article" date="2020" name="Stud. Mycol.">
        <title>101 Dothideomycetes genomes: a test case for predicting lifestyles and emergence of pathogens.</title>
        <authorList>
            <person name="Haridas S."/>
            <person name="Albert R."/>
            <person name="Binder M."/>
            <person name="Bloem J."/>
            <person name="Labutti K."/>
            <person name="Salamov A."/>
            <person name="Andreopoulos B."/>
            <person name="Baker S."/>
            <person name="Barry K."/>
            <person name="Bills G."/>
            <person name="Bluhm B."/>
            <person name="Cannon C."/>
            <person name="Castanera R."/>
            <person name="Culley D."/>
            <person name="Daum C."/>
            <person name="Ezra D."/>
            <person name="Gonzalez J."/>
            <person name="Henrissat B."/>
            <person name="Kuo A."/>
            <person name="Liang C."/>
            <person name="Lipzen A."/>
            <person name="Lutzoni F."/>
            <person name="Magnuson J."/>
            <person name="Mondo S."/>
            <person name="Nolan M."/>
            <person name="Ohm R."/>
            <person name="Pangilinan J."/>
            <person name="Park H.-J."/>
            <person name="Ramirez L."/>
            <person name="Alfaro M."/>
            <person name="Sun H."/>
            <person name="Tritt A."/>
            <person name="Yoshinaga Y."/>
            <person name="Zwiers L.-H."/>
            <person name="Turgeon B."/>
            <person name="Goodwin S."/>
            <person name="Spatafora J."/>
            <person name="Crous P."/>
            <person name="Grigoriev I."/>
        </authorList>
    </citation>
    <scope>NUCLEOTIDE SEQUENCE</scope>
    <source>
        <strain evidence="2">CBS 473.64</strain>
    </source>
</reference>
<accession>A0A6A6RQF7</accession>
<name>A0A6A6RQF7_9PLEO</name>
<organism evidence="2 3">
    <name type="scientific">Massarina eburnea CBS 473.64</name>
    <dbReference type="NCBI Taxonomy" id="1395130"/>
    <lineage>
        <taxon>Eukaryota</taxon>
        <taxon>Fungi</taxon>
        <taxon>Dikarya</taxon>
        <taxon>Ascomycota</taxon>
        <taxon>Pezizomycotina</taxon>
        <taxon>Dothideomycetes</taxon>
        <taxon>Pleosporomycetidae</taxon>
        <taxon>Pleosporales</taxon>
        <taxon>Massarineae</taxon>
        <taxon>Massarinaceae</taxon>
        <taxon>Massarina</taxon>
    </lineage>
</organism>
<protein>
    <submittedName>
        <fullName evidence="2">Uncharacterized protein</fullName>
    </submittedName>
</protein>
<dbReference type="OrthoDB" id="538223at2759"/>